<comment type="caution">
    <text evidence="2">The sequence shown here is derived from an EMBL/GenBank/DDBJ whole genome shotgun (WGS) entry which is preliminary data.</text>
</comment>
<evidence type="ECO:0000313" key="2">
    <source>
        <dbReference type="EMBL" id="MER6977211.1"/>
    </source>
</evidence>
<feature type="region of interest" description="Disordered" evidence="1">
    <location>
        <begin position="96"/>
        <end position="119"/>
    </location>
</feature>
<accession>A0ABV1VZ51</accession>
<evidence type="ECO:0000313" key="3">
    <source>
        <dbReference type="Proteomes" id="UP001458415"/>
    </source>
</evidence>
<dbReference type="Proteomes" id="UP001458415">
    <property type="component" value="Unassembled WGS sequence"/>
</dbReference>
<protein>
    <submittedName>
        <fullName evidence="2">Uncharacterized protein</fullName>
    </submittedName>
</protein>
<dbReference type="RefSeq" id="WP_086728071.1">
    <property type="nucleotide sequence ID" value="NZ_MUBM01000214.1"/>
</dbReference>
<reference evidence="2 3" key="1">
    <citation type="submission" date="2024-06" db="EMBL/GenBank/DDBJ databases">
        <title>The Natural Products Discovery Center: Release of the First 8490 Sequenced Strains for Exploring Actinobacteria Biosynthetic Diversity.</title>
        <authorList>
            <person name="Kalkreuter E."/>
            <person name="Kautsar S.A."/>
            <person name="Yang D."/>
            <person name="Bader C.D."/>
            <person name="Teijaro C.N."/>
            <person name="Fluegel L."/>
            <person name="Davis C.M."/>
            <person name="Simpson J.R."/>
            <person name="Lauterbach L."/>
            <person name="Steele A.D."/>
            <person name="Gui C."/>
            <person name="Meng S."/>
            <person name="Li G."/>
            <person name="Viehrig K."/>
            <person name="Ye F."/>
            <person name="Su P."/>
            <person name="Kiefer A.F."/>
            <person name="Nichols A."/>
            <person name="Cepeda A.J."/>
            <person name="Yan W."/>
            <person name="Fan B."/>
            <person name="Jiang Y."/>
            <person name="Adhikari A."/>
            <person name="Zheng C.-J."/>
            <person name="Schuster L."/>
            <person name="Cowan T.M."/>
            <person name="Smanski M.J."/>
            <person name="Chevrette M.G."/>
            <person name="De Carvalho L.P.S."/>
            <person name="Shen B."/>
        </authorList>
    </citation>
    <scope>NUCLEOTIDE SEQUENCE [LARGE SCALE GENOMIC DNA]</scope>
    <source>
        <strain evidence="2 3">NPDC000634</strain>
    </source>
</reference>
<proteinExistence type="predicted"/>
<name>A0ABV1VZ51_9ACTN</name>
<organism evidence="2 3">
    <name type="scientific">Streptomyces carpinensis</name>
    <dbReference type="NCBI Taxonomy" id="66369"/>
    <lineage>
        <taxon>Bacteria</taxon>
        <taxon>Bacillati</taxon>
        <taxon>Actinomycetota</taxon>
        <taxon>Actinomycetes</taxon>
        <taxon>Kitasatosporales</taxon>
        <taxon>Streptomycetaceae</taxon>
        <taxon>Streptomyces</taxon>
    </lineage>
</organism>
<keyword evidence="3" id="KW-1185">Reference proteome</keyword>
<gene>
    <name evidence="2" type="ORF">ABT317_09315</name>
</gene>
<sequence length="119" mass="13759">MAAMSLAGDREWIDALVPVVTEARDAALERLLPGGHQVRRCWVISTAPARKKREHYRLRYGARSVLLWWPEETCRLRAMRERPPAWQQYARNSFDRYEPDPADEVLPSWKVAGEGERAG</sequence>
<evidence type="ECO:0000256" key="1">
    <source>
        <dbReference type="SAM" id="MobiDB-lite"/>
    </source>
</evidence>
<dbReference type="EMBL" id="JBEPCU010000102">
    <property type="protein sequence ID" value="MER6977211.1"/>
    <property type="molecule type" value="Genomic_DNA"/>
</dbReference>